<evidence type="ECO:0000256" key="1">
    <source>
        <dbReference type="SAM" id="Phobius"/>
    </source>
</evidence>
<accession>A0A0G0P4V4</accession>
<reference evidence="2 3" key="1">
    <citation type="journal article" date="2015" name="Nature">
        <title>rRNA introns, odd ribosomes, and small enigmatic genomes across a large radiation of phyla.</title>
        <authorList>
            <person name="Brown C.T."/>
            <person name="Hug L.A."/>
            <person name="Thomas B.C."/>
            <person name="Sharon I."/>
            <person name="Castelle C.J."/>
            <person name="Singh A."/>
            <person name="Wilkins M.J."/>
            <person name="Williams K.H."/>
            <person name="Banfield J.F."/>
        </authorList>
    </citation>
    <scope>NUCLEOTIDE SEQUENCE [LARGE SCALE GENOMIC DNA]</scope>
</reference>
<feature type="transmembrane region" description="Helical" evidence="1">
    <location>
        <begin position="36"/>
        <end position="54"/>
    </location>
</feature>
<keyword evidence="1" id="KW-0472">Membrane</keyword>
<evidence type="ECO:0000313" key="3">
    <source>
        <dbReference type="Proteomes" id="UP000034207"/>
    </source>
</evidence>
<dbReference type="STRING" id="1618345.UT18_C0026G0014"/>
<keyword evidence="1" id="KW-1133">Transmembrane helix</keyword>
<dbReference type="AlphaFoldDB" id="A0A0G0P4V4"/>
<evidence type="ECO:0000313" key="2">
    <source>
        <dbReference type="EMBL" id="KKQ93139.1"/>
    </source>
</evidence>
<comment type="caution">
    <text evidence="2">The sequence shown here is derived from an EMBL/GenBank/DDBJ whole genome shotgun (WGS) entry which is preliminary data.</text>
</comment>
<sequence>MPRSYKTRTYNIFDLILASIMFFAVLLLVYLGLFIFLFFILPALIIYIAIRFWLLNRHIKKILN</sequence>
<proteinExistence type="predicted"/>
<keyword evidence="1" id="KW-0812">Transmembrane</keyword>
<name>A0A0G0P4V4_UNCC2</name>
<protein>
    <submittedName>
        <fullName evidence="2">Uncharacterized protein</fullName>
    </submittedName>
</protein>
<feature type="transmembrane region" description="Helical" evidence="1">
    <location>
        <begin position="12"/>
        <end position="30"/>
    </location>
</feature>
<dbReference type="EMBL" id="LBVV01000026">
    <property type="protein sequence ID" value="KKQ93139.1"/>
    <property type="molecule type" value="Genomic_DNA"/>
</dbReference>
<gene>
    <name evidence="2" type="ORF">UT18_C0026G0014</name>
</gene>
<dbReference type="Proteomes" id="UP000034207">
    <property type="component" value="Unassembled WGS sequence"/>
</dbReference>
<organism evidence="2 3">
    <name type="scientific">candidate division CPR2 bacterium GW2011_GWC2_39_10</name>
    <dbReference type="NCBI Taxonomy" id="1618345"/>
    <lineage>
        <taxon>Bacteria</taxon>
        <taxon>Bacteria division CPR2</taxon>
    </lineage>
</organism>